<keyword evidence="6 9" id="KW-0378">Hydrolase</keyword>
<dbReference type="GO" id="GO:0004190">
    <property type="term" value="F:aspartic-type endopeptidase activity"/>
    <property type="evidence" value="ECO:0007669"/>
    <property type="project" value="UniProtKB-EC"/>
</dbReference>
<comment type="caution">
    <text evidence="12">The sequence shown here is derived from an EMBL/GenBank/DDBJ whole genome shotgun (WGS) entry which is preliminary data.</text>
</comment>
<dbReference type="InterPro" id="IPR001872">
    <property type="entry name" value="Peptidase_A8"/>
</dbReference>
<evidence type="ECO:0000256" key="11">
    <source>
        <dbReference type="RuleBase" id="RU004181"/>
    </source>
</evidence>
<keyword evidence="13" id="KW-1185">Reference proteome</keyword>
<reference evidence="12" key="1">
    <citation type="journal article" date="2022" name="Genome Biol. Evol.">
        <title>A New Gene Family Diagnostic for Intracellular Biomineralization of Amorphous Ca Carbonates by Cyanobacteria.</title>
        <authorList>
            <person name="Benzerara K."/>
            <person name="Duprat E."/>
            <person name="Bitard-Feildel T."/>
            <person name="Caumes G."/>
            <person name="Cassier-Chauvat C."/>
            <person name="Chauvat F."/>
            <person name="Dezi M."/>
            <person name="Diop S.I."/>
            <person name="Gaschignard G."/>
            <person name="Gorgen S."/>
            <person name="Gugger M."/>
            <person name="Lopez-Garcia P."/>
            <person name="Millet M."/>
            <person name="Skouri-Panet F."/>
            <person name="Moreira D."/>
            <person name="Callebaut I."/>
        </authorList>
    </citation>
    <scope>NUCLEOTIDE SEQUENCE</scope>
    <source>
        <strain evidence="12">G9</strain>
    </source>
</reference>
<feature type="active site" evidence="9">
    <location>
        <position position="142"/>
    </location>
</feature>
<feature type="transmembrane region" description="Helical" evidence="9">
    <location>
        <begin position="132"/>
        <end position="157"/>
    </location>
</feature>
<comment type="subcellular location">
    <subcellularLocation>
        <location evidence="9">Cell membrane</location>
        <topology evidence="9">Multi-pass membrane protein</topology>
    </subcellularLocation>
</comment>
<evidence type="ECO:0000256" key="7">
    <source>
        <dbReference type="ARBA" id="ARBA00022989"/>
    </source>
</evidence>
<evidence type="ECO:0000256" key="9">
    <source>
        <dbReference type="HAMAP-Rule" id="MF_00161"/>
    </source>
</evidence>
<proteinExistence type="inferred from homology"/>
<dbReference type="PANTHER" id="PTHR33695:SF1">
    <property type="entry name" value="LIPOPROTEIN SIGNAL PEPTIDASE"/>
    <property type="match status" value="1"/>
</dbReference>
<keyword evidence="4 9" id="KW-0812">Transmembrane</keyword>
<evidence type="ECO:0000256" key="1">
    <source>
        <dbReference type="ARBA" id="ARBA00006139"/>
    </source>
</evidence>
<dbReference type="EMBL" id="JAKKUT010000002">
    <property type="protein sequence ID" value="MDG2990901.1"/>
    <property type="molecule type" value="Genomic_DNA"/>
</dbReference>
<evidence type="ECO:0000256" key="8">
    <source>
        <dbReference type="ARBA" id="ARBA00023136"/>
    </source>
</evidence>
<keyword evidence="8 9" id="KW-0472">Membrane</keyword>
<reference evidence="12" key="2">
    <citation type="submission" date="2022-01" db="EMBL/GenBank/DDBJ databases">
        <authorList>
            <person name="Zivanovic Y."/>
            <person name="Moreira D."/>
            <person name="Lopez-Garcia P."/>
        </authorList>
    </citation>
    <scope>NUCLEOTIDE SEQUENCE</scope>
    <source>
        <strain evidence="12">G9</strain>
    </source>
</reference>
<feature type="active site" evidence="9">
    <location>
        <position position="126"/>
    </location>
</feature>
<evidence type="ECO:0000256" key="10">
    <source>
        <dbReference type="RuleBase" id="RU000594"/>
    </source>
</evidence>
<comment type="catalytic activity">
    <reaction evidence="9 10">
        <text>Release of signal peptides from bacterial membrane prolipoproteins. Hydrolyzes -Xaa-Yaa-Zaa-|-(S,diacylglyceryl)Cys-, in which Xaa is hydrophobic (preferably Leu), and Yaa (Ala or Ser) and Zaa (Gly or Ala) have small, neutral side chains.</text>
        <dbReference type="EC" id="3.4.23.36"/>
    </reaction>
</comment>
<dbReference type="Proteomes" id="UP001154265">
    <property type="component" value="Unassembled WGS sequence"/>
</dbReference>
<feature type="transmembrane region" description="Helical" evidence="9">
    <location>
        <begin position="52"/>
        <end position="70"/>
    </location>
</feature>
<dbReference type="Pfam" id="PF01252">
    <property type="entry name" value="Peptidase_A8"/>
    <property type="match status" value="1"/>
</dbReference>
<evidence type="ECO:0000256" key="3">
    <source>
        <dbReference type="ARBA" id="ARBA00022670"/>
    </source>
</evidence>
<gene>
    <name evidence="9 12" type="primary">lspA</name>
    <name evidence="12" type="ORF">L3556_08170</name>
</gene>
<keyword evidence="5 9" id="KW-0064">Aspartyl protease</keyword>
<comment type="similarity">
    <text evidence="1 9 11">Belongs to the peptidase A8 family.</text>
</comment>
<dbReference type="PANTHER" id="PTHR33695">
    <property type="entry name" value="LIPOPROTEIN SIGNAL PEPTIDASE"/>
    <property type="match status" value="1"/>
</dbReference>
<keyword evidence="7 9" id="KW-1133">Transmembrane helix</keyword>
<evidence type="ECO:0000256" key="6">
    <source>
        <dbReference type="ARBA" id="ARBA00022801"/>
    </source>
</evidence>
<feature type="transmembrane region" description="Helical" evidence="9">
    <location>
        <begin position="12"/>
        <end position="32"/>
    </location>
</feature>
<comment type="function">
    <text evidence="9 10">This protein specifically catalyzes the removal of signal peptides from prolipoproteins.</text>
</comment>
<evidence type="ECO:0000256" key="5">
    <source>
        <dbReference type="ARBA" id="ARBA00022750"/>
    </source>
</evidence>
<sequence length="169" mass="18898">MERPKGFKLKNPGFWWAAVVSILGDRLTKLWIVQTYSLTYPPETTPLWPNVFHITYVTNTGAAFSLFANGGGGWLRWLSLAVSLLLIAFAVFGPRLDRWEQLGYGLLLGGALGNGIDRLLKGEVVDFLDFRLIRFPIFNVADIAINLGIACLLYAAWRQHQRDSADTQG</sequence>
<protein>
    <recommendedName>
        <fullName evidence="9">Lipoprotein signal peptidase</fullName>
        <ecNumber evidence="9">3.4.23.36</ecNumber>
    </recommendedName>
    <alternativeName>
        <fullName evidence="9">Prolipoprotein signal peptidase</fullName>
    </alternativeName>
    <alternativeName>
        <fullName evidence="9">Signal peptidase II</fullName>
        <shortName evidence="9">SPase II</shortName>
    </alternativeName>
</protein>
<keyword evidence="3 9" id="KW-0645">Protease</keyword>
<name>A0ABT6EZ98_9SYNE</name>
<evidence type="ECO:0000256" key="2">
    <source>
        <dbReference type="ARBA" id="ARBA00022475"/>
    </source>
</evidence>
<organism evidence="12 13">
    <name type="scientific">Candidatus Synechococcus calcipolaris G9</name>
    <dbReference type="NCBI Taxonomy" id="1497997"/>
    <lineage>
        <taxon>Bacteria</taxon>
        <taxon>Bacillati</taxon>
        <taxon>Cyanobacteriota</taxon>
        <taxon>Cyanophyceae</taxon>
        <taxon>Synechococcales</taxon>
        <taxon>Synechococcaceae</taxon>
        <taxon>Synechococcus</taxon>
    </lineage>
</organism>
<dbReference type="HAMAP" id="MF_00161">
    <property type="entry name" value="LspA"/>
    <property type="match status" value="1"/>
</dbReference>
<dbReference type="PROSITE" id="PS00855">
    <property type="entry name" value="SPASE_II"/>
    <property type="match status" value="1"/>
</dbReference>
<dbReference type="PRINTS" id="PR00781">
    <property type="entry name" value="LIPOSIGPTASE"/>
</dbReference>
<dbReference type="NCBIfam" id="TIGR00077">
    <property type="entry name" value="lspA"/>
    <property type="match status" value="1"/>
</dbReference>
<dbReference type="EC" id="3.4.23.36" evidence="9"/>
<dbReference type="RefSeq" id="WP_277866791.1">
    <property type="nucleotide sequence ID" value="NZ_JAKKUT010000002.1"/>
</dbReference>
<feature type="transmembrane region" description="Helical" evidence="9">
    <location>
        <begin position="77"/>
        <end position="96"/>
    </location>
</feature>
<evidence type="ECO:0000313" key="12">
    <source>
        <dbReference type="EMBL" id="MDG2990901.1"/>
    </source>
</evidence>
<accession>A0ABT6EZ98</accession>
<evidence type="ECO:0000256" key="4">
    <source>
        <dbReference type="ARBA" id="ARBA00022692"/>
    </source>
</evidence>
<keyword evidence="2 9" id="KW-1003">Cell membrane</keyword>
<comment type="pathway">
    <text evidence="9">Protein modification; lipoprotein biosynthesis (signal peptide cleavage).</text>
</comment>
<evidence type="ECO:0000313" key="13">
    <source>
        <dbReference type="Proteomes" id="UP001154265"/>
    </source>
</evidence>